<accession>A0A3N2DGY3</accession>
<name>A0A3N2DGY3_9GAMM</name>
<evidence type="ECO:0000313" key="2">
    <source>
        <dbReference type="Proteomes" id="UP000275394"/>
    </source>
</evidence>
<organism evidence="1 2">
    <name type="scientific">Sinobacterium caligoides</name>
    <dbReference type="NCBI Taxonomy" id="933926"/>
    <lineage>
        <taxon>Bacteria</taxon>
        <taxon>Pseudomonadati</taxon>
        <taxon>Pseudomonadota</taxon>
        <taxon>Gammaproteobacteria</taxon>
        <taxon>Cellvibrionales</taxon>
        <taxon>Spongiibacteraceae</taxon>
        <taxon>Sinobacterium</taxon>
    </lineage>
</organism>
<dbReference type="AlphaFoldDB" id="A0A3N2DGY3"/>
<keyword evidence="2" id="KW-1185">Reference proteome</keyword>
<gene>
    <name evidence="1" type="ORF">EDC56_3241</name>
</gene>
<sequence length="258" mass="29728">MLDTLCKLERGYAAYFKENDSAWLDKEQKICLDEIGHKKLILASSTCGSLSYHHSMSALRDARRFDSGLVHWADFRLSMEYKRFVFSLEASDGRVEEVGNTYSLAKRIALLLYGLLTDRRDIVEVHYPVIRRFMQSDYDRSYPGYDALYILHVVARAQGEEFPHADLGPYRFAFEPAEQDDEFQAQLTEAIEQHIRLSKGEGPYYTPVNVIPLDILYCLKLCGKKTATELDKMLEQISSFGYEFDDVTEEIEVMIATI</sequence>
<comment type="caution">
    <text evidence="1">The sequence shown here is derived from an EMBL/GenBank/DDBJ whole genome shotgun (WGS) entry which is preliminary data.</text>
</comment>
<dbReference type="Proteomes" id="UP000275394">
    <property type="component" value="Unassembled WGS sequence"/>
</dbReference>
<reference evidence="1 2" key="1">
    <citation type="submission" date="2018-11" db="EMBL/GenBank/DDBJ databases">
        <title>Genomic Encyclopedia of Type Strains, Phase IV (KMG-IV): sequencing the most valuable type-strain genomes for metagenomic binning, comparative biology and taxonomic classification.</title>
        <authorList>
            <person name="Goeker M."/>
        </authorList>
    </citation>
    <scope>NUCLEOTIDE SEQUENCE [LARGE SCALE GENOMIC DNA]</scope>
    <source>
        <strain evidence="1 2">DSM 100316</strain>
    </source>
</reference>
<dbReference type="EMBL" id="RKHR01000006">
    <property type="protein sequence ID" value="ROR99001.1"/>
    <property type="molecule type" value="Genomic_DNA"/>
</dbReference>
<evidence type="ECO:0000313" key="1">
    <source>
        <dbReference type="EMBL" id="ROR99001.1"/>
    </source>
</evidence>
<proteinExistence type="predicted"/>
<protein>
    <submittedName>
        <fullName evidence="1">Uncharacterized protein</fullName>
    </submittedName>
</protein>
<dbReference type="RefSeq" id="WP_123713566.1">
    <property type="nucleotide sequence ID" value="NZ_RKHR01000006.1"/>
</dbReference>